<dbReference type="SUPFAM" id="SSF160909">
    <property type="entry name" value="ATP12-like"/>
    <property type="match status" value="1"/>
</dbReference>
<name>A0ABQ4NHA0_9RHOB</name>
<dbReference type="Gene3D" id="3.30.2180.10">
    <property type="entry name" value="ATP12-like"/>
    <property type="match status" value="1"/>
</dbReference>
<evidence type="ECO:0000256" key="2">
    <source>
        <dbReference type="ARBA" id="ARBA00022946"/>
    </source>
</evidence>
<dbReference type="InterPro" id="IPR023335">
    <property type="entry name" value="ATP12_ortho_dom_sf"/>
</dbReference>
<keyword evidence="3" id="KW-0143">Chaperone</keyword>
<dbReference type="EMBL" id="BPFH01000001">
    <property type="protein sequence ID" value="GIT93584.1"/>
    <property type="molecule type" value="Genomic_DNA"/>
</dbReference>
<evidence type="ECO:0000256" key="1">
    <source>
        <dbReference type="ARBA" id="ARBA00008231"/>
    </source>
</evidence>
<dbReference type="InterPro" id="IPR011419">
    <property type="entry name" value="ATP12_ATP_synth-F1-assembly"/>
</dbReference>
<keyword evidence="2" id="KW-0809">Transit peptide</keyword>
<keyword evidence="5" id="KW-1185">Reference proteome</keyword>
<proteinExistence type="inferred from homology"/>
<dbReference type="Gene3D" id="1.10.3580.10">
    <property type="entry name" value="ATP12 ATPase"/>
    <property type="match status" value="1"/>
</dbReference>
<gene>
    <name evidence="4" type="ORF">JANAI62_02070</name>
</gene>
<evidence type="ECO:0000313" key="4">
    <source>
        <dbReference type="EMBL" id="GIT93584.1"/>
    </source>
</evidence>
<accession>A0ABQ4NHA0</accession>
<dbReference type="InterPro" id="IPR042272">
    <property type="entry name" value="ATP12_ATP_synth-F1-assembly_N"/>
</dbReference>
<dbReference type="PANTHER" id="PTHR21013:SF10">
    <property type="entry name" value="ATP SYNTHASE MITOCHONDRIAL F1 COMPLEX ASSEMBLY FACTOR 2"/>
    <property type="match status" value="1"/>
</dbReference>
<dbReference type="Pfam" id="PF07542">
    <property type="entry name" value="ATP12"/>
    <property type="match status" value="1"/>
</dbReference>
<comment type="caution">
    <text evidence="4">The sequence shown here is derived from an EMBL/GenBank/DDBJ whole genome shotgun (WGS) entry which is preliminary data.</text>
</comment>
<reference evidence="4 5" key="1">
    <citation type="submission" date="2021-05" db="EMBL/GenBank/DDBJ databases">
        <title>Bacteria Genome sequencing.</title>
        <authorList>
            <person name="Takabe Y."/>
            <person name="Nakajima Y."/>
            <person name="Suzuki S."/>
            <person name="Shiozaki T."/>
        </authorList>
    </citation>
    <scope>NUCLEOTIDE SEQUENCE [LARGE SCALE GENOMIC DNA]</scope>
    <source>
        <strain evidence="4 5">AI_62</strain>
    </source>
</reference>
<protein>
    <submittedName>
        <fullName evidence="4">ATPase</fullName>
    </submittedName>
</protein>
<sequence length="238" mass="25808">MTEWKARRFWTAANVVAEDTGGYAVRLDDKPVLSPLKTRLVTPTQALADGVAAEWDAQVEVIDPTSMPLTRAVNATLDKVIPQRAAVVANLAEYGGSDLLCYRADGPEALVAQQNEAWDPMLAWLDRTHGVRLVSTCGVIPVDQCSDGLALLHAVVDEYSAWELTAFSEFVTLSGSLVLAIAVMDGAVPRDVAWAKSRVDEMWQTSQWGEDEEEAALVAMKKASFLQAGTYLDLVRGG</sequence>
<dbReference type="PANTHER" id="PTHR21013">
    <property type="entry name" value="ATP SYNTHASE MITOCHONDRIAL F1 COMPLEX ASSEMBLY FACTOR 2/ATP12 PROTEIN, MITOCHONDRIAL PRECURSOR"/>
    <property type="match status" value="1"/>
</dbReference>
<evidence type="ECO:0000313" key="5">
    <source>
        <dbReference type="Proteomes" id="UP000786693"/>
    </source>
</evidence>
<evidence type="ECO:0000256" key="3">
    <source>
        <dbReference type="ARBA" id="ARBA00023186"/>
    </source>
</evidence>
<dbReference type="Proteomes" id="UP000786693">
    <property type="component" value="Unassembled WGS sequence"/>
</dbReference>
<comment type="similarity">
    <text evidence="1">Belongs to the ATP12 family.</text>
</comment>
<dbReference type="RefSeq" id="WP_220747114.1">
    <property type="nucleotide sequence ID" value="NZ_BPFH01000001.1"/>
</dbReference>
<organism evidence="4 5">
    <name type="scientific">Jannaschia pagri</name>
    <dbReference type="NCBI Taxonomy" id="2829797"/>
    <lineage>
        <taxon>Bacteria</taxon>
        <taxon>Pseudomonadati</taxon>
        <taxon>Pseudomonadota</taxon>
        <taxon>Alphaproteobacteria</taxon>
        <taxon>Rhodobacterales</taxon>
        <taxon>Roseobacteraceae</taxon>
        <taxon>Jannaschia</taxon>
    </lineage>
</organism>